<dbReference type="Pfam" id="PF07992">
    <property type="entry name" value="Pyr_redox_2"/>
    <property type="match status" value="1"/>
</dbReference>
<reference evidence="19" key="2">
    <citation type="submission" date="2020-09" db="EMBL/GenBank/DDBJ databases">
        <authorList>
            <person name="Sun Q."/>
            <person name="Kim S."/>
        </authorList>
    </citation>
    <scope>NUCLEOTIDE SEQUENCE</scope>
    <source>
        <strain evidence="19">KCTC 23714</strain>
    </source>
</reference>
<evidence type="ECO:0000256" key="10">
    <source>
        <dbReference type="ARBA" id="ARBA00023157"/>
    </source>
</evidence>
<feature type="binding site" evidence="14">
    <location>
        <position position="313"/>
    </location>
    <ligand>
        <name>FAD</name>
        <dbReference type="ChEBI" id="CHEBI:57692"/>
    </ligand>
</feature>
<dbReference type="Gene3D" id="3.30.390.30">
    <property type="match status" value="1"/>
</dbReference>
<dbReference type="FunFam" id="3.30.390.30:FF:000001">
    <property type="entry name" value="Dihydrolipoyl dehydrogenase"/>
    <property type="match status" value="1"/>
</dbReference>
<dbReference type="Proteomes" id="UP000628984">
    <property type="component" value="Unassembled WGS sequence"/>
</dbReference>
<keyword evidence="6 16" id="KW-0285">Flavoprotein</keyword>
<dbReference type="RefSeq" id="WP_189634914.1">
    <property type="nucleotide sequence ID" value="NZ_BMYQ01000013.1"/>
</dbReference>
<keyword evidence="8 16" id="KW-0560">Oxidoreductase</keyword>
<comment type="cofactor">
    <cofactor evidence="14 16">
        <name>FAD</name>
        <dbReference type="ChEBI" id="CHEBI:57692"/>
    </cofactor>
    <text evidence="14 16">Binds 1 FAD per subunit.</text>
</comment>
<evidence type="ECO:0000256" key="8">
    <source>
        <dbReference type="ARBA" id="ARBA00023002"/>
    </source>
</evidence>
<evidence type="ECO:0000313" key="20">
    <source>
        <dbReference type="Proteomes" id="UP000628984"/>
    </source>
</evidence>
<feature type="binding site" evidence="14">
    <location>
        <position position="209"/>
    </location>
    <ligand>
        <name>NAD(+)</name>
        <dbReference type="ChEBI" id="CHEBI:57540"/>
    </ligand>
</feature>
<accession>A0A918J0C3</accession>
<dbReference type="PRINTS" id="PR00411">
    <property type="entry name" value="PNDRDTASEI"/>
</dbReference>
<dbReference type="InterPro" id="IPR023753">
    <property type="entry name" value="FAD/NAD-binding_dom"/>
</dbReference>
<feature type="domain" description="Pyridine nucleotide-disulphide oxidoreductase dimerisation" evidence="17">
    <location>
        <begin position="348"/>
        <end position="456"/>
    </location>
</feature>
<dbReference type="InterPro" id="IPR006258">
    <property type="entry name" value="Lipoamide_DH"/>
</dbReference>
<dbReference type="PANTHER" id="PTHR22912">
    <property type="entry name" value="DISULFIDE OXIDOREDUCTASE"/>
    <property type="match status" value="1"/>
</dbReference>
<keyword evidence="5" id="KW-0963">Cytoplasm</keyword>
<keyword evidence="20" id="KW-1185">Reference proteome</keyword>
<evidence type="ECO:0000256" key="14">
    <source>
        <dbReference type="PIRSR" id="PIRSR000350-3"/>
    </source>
</evidence>
<dbReference type="GO" id="GO:0050660">
    <property type="term" value="F:flavin adenine dinucleotide binding"/>
    <property type="evidence" value="ECO:0007669"/>
    <property type="project" value="InterPro"/>
</dbReference>
<feature type="binding site" evidence="14">
    <location>
        <begin position="186"/>
        <end position="193"/>
    </location>
    <ligand>
        <name>NAD(+)</name>
        <dbReference type="ChEBI" id="CHEBI:57540"/>
    </ligand>
</feature>
<dbReference type="Gene3D" id="3.50.50.60">
    <property type="entry name" value="FAD/NAD(P)-binding domain"/>
    <property type="match status" value="2"/>
</dbReference>
<keyword evidence="11 16" id="KW-0676">Redox-active center</keyword>
<feature type="binding site" evidence="14">
    <location>
        <position position="273"/>
    </location>
    <ligand>
        <name>NAD(+)</name>
        <dbReference type="ChEBI" id="CHEBI:57540"/>
    </ligand>
</feature>
<dbReference type="PROSITE" id="PS00076">
    <property type="entry name" value="PYRIDINE_REDOX_1"/>
    <property type="match status" value="1"/>
</dbReference>
<dbReference type="InterPro" id="IPR001100">
    <property type="entry name" value="Pyr_nuc-diS_OxRdtase"/>
</dbReference>
<keyword evidence="9 14" id="KW-0520">NAD</keyword>
<dbReference type="InterPro" id="IPR016156">
    <property type="entry name" value="FAD/NAD-linked_Rdtase_dimer_sf"/>
</dbReference>
<dbReference type="InterPro" id="IPR004099">
    <property type="entry name" value="Pyr_nucl-diS_OxRdtase_dimer"/>
</dbReference>
<evidence type="ECO:0000256" key="6">
    <source>
        <dbReference type="ARBA" id="ARBA00022630"/>
    </source>
</evidence>
<comment type="caution">
    <text evidence="19">The sequence shown here is derived from an EMBL/GenBank/DDBJ whole genome shotgun (WGS) entry which is preliminary data.</text>
</comment>
<evidence type="ECO:0000256" key="2">
    <source>
        <dbReference type="ARBA" id="ARBA00007532"/>
    </source>
</evidence>
<keyword evidence="10" id="KW-1015">Disulfide bond</keyword>
<evidence type="ECO:0000256" key="4">
    <source>
        <dbReference type="ARBA" id="ARBA00016961"/>
    </source>
</evidence>
<dbReference type="SUPFAM" id="SSF51905">
    <property type="entry name" value="FAD/NAD(P)-binding domain"/>
    <property type="match status" value="1"/>
</dbReference>
<feature type="disulfide bond" description="Redox-active" evidence="15">
    <location>
        <begin position="41"/>
        <end position="46"/>
    </location>
</feature>
<sequence length="467" mass="47676">MSNYDILVIGAGPGGYVAAIRAAQLGKKVALVERDHLGGICLNWGCIPTKAMLKGTDLLHAARQADRFGLAPLSPVIDPARLVGRAVEVSGQLTAGIGFLLKKNGVEVIWGAAHLAAPGQVEVAESATPAPRGAKGPGRYSADHIILATGARPRVLPGLEPDGQLIWTYREALRPAAVPARLIVVGSGAIGVEFASIYAAMGSKVTIVEMAPRILPTEDSEIAGLMAKALQKRGIEIRNGVLIATLDRQAEGVIATLSDGAVLEADRLLSAAGVVPNVEGLGLEALGVTFDRGAVRTEGAGRTSVPGLYAIGDLAGPPMLAHKAEHDGIACVEAIVASSDAKPHKAPIPACIYASPQVASVGLTEEAARAAGLGVRLGRFLLRGNGKALVLGEPEGLVKCVFGAATDSLVGAQIIGAEASELIHGLTIAITLGATSAQLATVVFPHPTLSEALHEAVLAARDGAIHA</sequence>
<evidence type="ECO:0000256" key="12">
    <source>
        <dbReference type="ARBA" id="ARBA00049187"/>
    </source>
</evidence>
<evidence type="ECO:0000256" key="16">
    <source>
        <dbReference type="RuleBase" id="RU003692"/>
    </source>
</evidence>
<comment type="subcellular location">
    <subcellularLocation>
        <location evidence="1">Cytoplasm</location>
    </subcellularLocation>
</comment>
<dbReference type="InterPro" id="IPR036188">
    <property type="entry name" value="FAD/NAD-bd_sf"/>
</dbReference>
<evidence type="ECO:0000256" key="9">
    <source>
        <dbReference type="ARBA" id="ARBA00023027"/>
    </source>
</evidence>
<dbReference type="PANTHER" id="PTHR22912:SF217">
    <property type="entry name" value="DIHYDROLIPOYL DEHYDROGENASE"/>
    <property type="match status" value="1"/>
</dbReference>
<evidence type="ECO:0000256" key="15">
    <source>
        <dbReference type="PIRSR" id="PIRSR000350-4"/>
    </source>
</evidence>
<dbReference type="InterPro" id="IPR050151">
    <property type="entry name" value="Class-I_Pyr_Nuc-Dis_Oxidored"/>
</dbReference>
<dbReference type="PIRSF" id="PIRSF000350">
    <property type="entry name" value="Mercury_reductase_MerA"/>
    <property type="match status" value="1"/>
</dbReference>
<dbReference type="GO" id="GO:0004148">
    <property type="term" value="F:dihydrolipoyl dehydrogenase (NADH) activity"/>
    <property type="evidence" value="ECO:0007669"/>
    <property type="project" value="UniProtKB-EC"/>
</dbReference>
<feature type="domain" description="FAD/NAD(P)-binding" evidence="18">
    <location>
        <begin position="4"/>
        <end position="328"/>
    </location>
</feature>
<evidence type="ECO:0000256" key="11">
    <source>
        <dbReference type="ARBA" id="ARBA00023284"/>
    </source>
</evidence>
<evidence type="ECO:0000259" key="18">
    <source>
        <dbReference type="Pfam" id="PF07992"/>
    </source>
</evidence>
<keyword evidence="7 14" id="KW-0274">FAD</keyword>
<evidence type="ECO:0000256" key="1">
    <source>
        <dbReference type="ARBA" id="ARBA00004496"/>
    </source>
</evidence>
<dbReference type="GO" id="GO:0005737">
    <property type="term" value="C:cytoplasm"/>
    <property type="evidence" value="ECO:0007669"/>
    <property type="project" value="UniProtKB-SubCell"/>
</dbReference>
<dbReference type="PRINTS" id="PR00368">
    <property type="entry name" value="FADPNR"/>
</dbReference>
<evidence type="ECO:0000256" key="7">
    <source>
        <dbReference type="ARBA" id="ARBA00022827"/>
    </source>
</evidence>
<evidence type="ECO:0000259" key="17">
    <source>
        <dbReference type="Pfam" id="PF02852"/>
    </source>
</evidence>
<comment type="miscellaneous">
    <text evidence="16">The active site is a redox-active disulfide bond.</text>
</comment>
<gene>
    <name evidence="19" type="ORF">GCM10011452_32300</name>
</gene>
<dbReference type="EMBL" id="BMYQ01000013">
    <property type="protein sequence ID" value="GGW41463.1"/>
    <property type="molecule type" value="Genomic_DNA"/>
</dbReference>
<dbReference type="NCBIfam" id="TIGR01350">
    <property type="entry name" value="lipoamide_DH"/>
    <property type="match status" value="1"/>
</dbReference>
<feature type="binding site" evidence="14">
    <location>
        <begin position="319"/>
        <end position="322"/>
    </location>
    <ligand>
        <name>FAD</name>
        <dbReference type="ChEBI" id="CHEBI:57692"/>
    </ligand>
</feature>
<dbReference type="EC" id="1.8.1.4" evidence="3 16"/>
<organism evidence="19 20">
    <name type="scientific">Gemmobacter lanyuensis</name>
    <dbReference type="NCBI Taxonomy" id="1054497"/>
    <lineage>
        <taxon>Bacteria</taxon>
        <taxon>Pseudomonadati</taxon>
        <taxon>Pseudomonadota</taxon>
        <taxon>Alphaproteobacteria</taxon>
        <taxon>Rhodobacterales</taxon>
        <taxon>Paracoccaceae</taxon>
        <taxon>Gemmobacter</taxon>
    </lineage>
</organism>
<feature type="active site" description="Proton acceptor" evidence="13">
    <location>
        <position position="446"/>
    </location>
</feature>
<evidence type="ECO:0000256" key="3">
    <source>
        <dbReference type="ARBA" id="ARBA00012608"/>
    </source>
</evidence>
<comment type="similarity">
    <text evidence="2 16">Belongs to the class-I pyridine nucleotide-disulfide oxidoreductase family.</text>
</comment>
<name>A0A918J0C3_9RHOB</name>
<dbReference type="SUPFAM" id="SSF55424">
    <property type="entry name" value="FAD/NAD-linked reductases, dimerisation (C-terminal) domain"/>
    <property type="match status" value="1"/>
</dbReference>
<dbReference type="InterPro" id="IPR012999">
    <property type="entry name" value="Pyr_OxRdtase_I_AS"/>
</dbReference>
<dbReference type="Pfam" id="PF02852">
    <property type="entry name" value="Pyr_redox_dim"/>
    <property type="match status" value="1"/>
</dbReference>
<protein>
    <recommendedName>
        <fullName evidence="4 16">Dihydrolipoyl dehydrogenase</fullName>
        <ecNumber evidence="3 16">1.8.1.4</ecNumber>
    </recommendedName>
</protein>
<dbReference type="GO" id="GO:0006103">
    <property type="term" value="P:2-oxoglutarate metabolic process"/>
    <property type="evidence" value="ECO:0007669"/>
    <property type="project" value="TreeGrafter"/>
</dbReference>
<keyword evidence="14" id="KW-0547">Nucleotide-binding</keyword>
<evidence type="ECO:0000256" key="5">
    <source>
        <dbReference type="ARBA" id="ARBA00022490"/>
    </source>
</evidence>
<reference evidence="19" key="1">
    <citation type="journal article" date="2014" name="Int. J. Syst. Evol. Microbiol.">
        <title>Complete genome sequence of Corynebacterium casei LMG S-19264T (=DSM 44701T), isolated from a smear-ripened cheese.</title>
        <authorList>
            <consortium name="US DOE Joint Genome Institute (JGI-PGF)"/>
            <person name="Walter F."/>
            <person name="Albersmeier A."/>
            <person name="Kalinowski J."/>
            <person name="Ruckert C."/>
        </authorList>
    </citation>
    <scope>NUCLEOTIDE SEQUENCE</scope>
    <source>
        <strain evidence="19">KCTC 23714</strain>
    </source>
</reference>
<evidence type="ECO:0000313" key="19">
    <source>
        <dbReference type="EMBL" id="GGW41463.1"/>
    </source>
</evidence>
<evidence type="ECO:0000256" key="13">
    <source>
        <dbReference type="PIRSR" id="PIRSR000350-2"/>
    </source>
</evidence>
<feature type="binding site" evidence="14">
    <location>
        <position position="50"/>
    </location>
    <ligand>
        <name>FAD</name>
        <dbReference type="ChEBI" id="CHEBI:57692"/>
    </ligand>
</feature>
<proteinExistence type="inferred from homology"/>
<dbReference type="AlphaFoldDB" id="A0A918J0C3"/>
<comment type="catalytic activity">
    <reaction evidence="12 16">
        <text>N(6)-[(R)-dihydrolipoyl]-L-lysyl-[protein] + NAD(+) = N(6)-[(R)-lipoyl]-L-lysyl-[protein] + NADH + H(+)</text>
        <dbReference type="Rhea" id="RHEA:15045"/>
        <dbReference type="Rhea" id="RHEA-COMP:10474"/>
        <dbReference type="Rhea" id="RHEA-COMP:10475"/>
        <dbReference type="ChEBI" id="CHEBI:15378"/>
        <dbReference type="ChEBI" id="CHEBI:57540"/>
        <dbReference type="ChEBI" id="CHEBI:57945"/>
        <dbReference type="ChEBI" id="CHEBI:83099"/>
        <dbReference type="ChEBI" id="CHEBI:83100"/>
        <dbReference type="EC" id="1.8.1.4"/>
    </reaction>
</comment>